<keyword evidence="4 16" id="KW-0812">Transmembrane</keyword>
<dbReference type="InterPro" id="IPR057092">
    <property type="entry name" value="SAM_KIDINS220"/>
</dbReference>
<dbReference type="Gene3D" id="1.10.150.50">
    <property type="entry name" value="Transcription Factor, Ets-1"/>
    <property type="match status" value="1"/>
</dbReference>
<feature type="repeat" description="ANK" evidence="14">
    <location>
        <begin position="70"/>
        <end position="102"/>
    </location>
</feature>
<keyword evidence="20" id="KW-1185">Reference proteome</keyword>
<feature type="repeat" description="ANK" evidence="14">
    <location>
        <begin position="103"/>
        <end position="135"/>
    </location>
</feature>
<evidence type="ECO:0000256" key="16">
    <source>
        <dbReference type="SAM" id="Phobius"/>
    </source>
</evidence>
<evidence type="ECO:0000313" key="20">
    <source>
        <dbReference type="Proteomes" id="UP000824782"/>
    </source>
</evidence>
<comment type="subcellular location">
    <subcellularLocation>
        <location evidence="2">Late endosome</location>
    </subcellularLocation>
    <subcellularLocation>
        <location evidence="1">Membrane</location>
        <topology evidence="1">Multi-pass membrane protein</topology>
    </subcellularLocation>
</comment>
<feature type="transmembrane region" description="Helical" evidence="16">
    <location>
        <begin position="498"/>
        <end position="518"/>
    </location>
</feature>
<dbReference type="SUPFAM" id="SSF48403">
    <property type="entry name" value="Ankyrin repeat"/>
    <property type="match status" value="1"/>
</dbReference>
<feature type="repeat" description="ANK" evidence="14">
    <location>
        <begin position="236"/>
        <end position="268"/>
    </location>
</feature>
<evidence type="ECO:0000256" key="4">
    <source>
        <dbReference type="ARBA" id="ARBA00022692"/>
    </source>
</evidence>
<evidence type="ECO:0000259" key="18">
    <source>
        <dbReference type="Pfam" id="PF23307"/>
    </source>
</evidence>
<accession>A0AAV7C6I9</accession>
<name>A0AAV7C6I9_ENGPU</name>
<evidence type="ECO:0000256" key="13">
    <source>
        <dbReference type="ARBA" id="ARBA00077695"/>
    </source>
</evidence>
<evidence type="ECO:0000256" key="9">
    <source>
        <dbReference type="ARBA" id="ARBA00023043"/>
    </source>
</evidence>
<evidence type="ECO:0000256" key="12">
    <source>
        <dbReference type="ARBA" id="ARBA00073526"/>
    </source>
</evidence>
<dbReference type="Proteomes" id="UP000824782">
    <property type="component" value="Unassembled WGS sequence"/>
</dbReference>
<dbReference type="PANTHER" id="PTHR24116:SF0">
    <property type="entry name" value="KINASE D-INTERACTING SUBSTRATE OF 220 KDA"/>
    <property type="match status" value="1"/>
</dbReference>
<feature type="compositionally biased region" description="Low complexity" evidence="15">
    <location>
        <begin position="1599"/>
        <end position="1610"/>
    </location>
</feature>
<dbReference type="InterPro" id="IPR052771">
    <property type="entry name" value="Neurotrophin_sig_adaptor"/>
</dbReference>
<feature type="compositionally biased region" description="Low complexity" evidence="15">
    <location>
        <begin position="1305"/>
        <end position="1319"/>
    </location>
</feature>
<feature type="region of interest" description="Disordered" evidence="15">
    <location>
        <begin position="1653"/>
        <end position="1707"/>
    </location>
</feature>
<dbReference type="EMBL" id="WNYA01000003">
    <property type="protein sequence ID" value="KAG8580242.1"/>
    <property type="molecule type" value="Genomic_DNA"/>
</dbReference>
<keyword evidence="10 16" id="KW-0472">Membrane</keyword>
<keyword evidence="9 14" id="KW-0040">ANK repeat</keyword>
<keyword evidence="5" id="KW-0677">Repeat</keyword>
<evidence type="ECO:0000256" key="5">
    <source>
        <dbReference type="ARBA" id="ARBA00022737"/>
    </source>
</evidence>
<evidence type="ECO:0000256" key="11">
    <source>
        <dbReference type="ARBA" id="ARBA00062178"/>
    </source>
</evidence>
<dbReference type="PANTHER" id="PTHR24116">
    <property type="entry name" value="KINASE D-INTERACTING SUBSTRATE OF 220 KDA"/>
    <property type="match status" value="1"/>
</dbReference>
<feature type="compositionally biased region" description="Acidic residues" evidence="15">
    <location>
        <begin position="1471"/>
        <end position="1481"/>
    </location>
</feature>
<dbReference type="Pfam" id="PF00023">
    <property type="entry name" value="Ank"/>
    <property type="match status" value="2"/>
</dbReference>
<feature type="compositionally biased region" description="Low complexity" evidence="15">
    <location>
        <begin position="1406"/>
        <end position="1417"/>
    </location>
</feature>
<evidence type="ECO:0000256" key="14">
    <source>
        <dbReference type="PROSITE-ProRule" id="PRU00023"/>
    </source>
</evidence>
<evidence type="ECO:0000256" key="1">
    <source>
        <dbReference type="ARBA" id="ARBA00004141"/>
    </source>
</evidence>
<dbReference type="PROSITE" id="PS50088">
    <property type="entry name" value="ANK_REPEAT"/>
    <property type="match status" value="10"/>
</dbReference>
<gene>
    <name evidence="19" type="ORF">GDO81_007204</name>
</gene>
<dbReference type="EMBL" id="WNYA01000003">
    <property type="protein sequence ID" value="KAG8580245.1"/>
    <property type="molecule type" value="Genomic_DNA"/>
</dbReference>
<feature type="region of interest" description="Disordered" evidence="15">
    <location>
        <begin position="1468"/>
        <end position="1506"/>
    </location>
</feature>
<feature type="compositionally biased region" description="Basic and acidic residues" evidence="15">
    <location>
        <begin position="1379"/>
        <end position="1405"/>
    </location>
</feature>
<dbReference type="Pfam" id="PF07693">
    <property type="entry name" value="KAP_NTPase"/>
    <property type="match status" value="1"/>
</dbReference>
<evidence type="ECO:0000256" key="7">
    <source>
        <dbReference type="ARBA" id="ARBA00022902"/>
    </source>
</evidence>
<evidence type="ECO:0000256" key="2">
    <source>
        <dbReference type="ARBA" id="ARBA00004603"/>
    </source>
</evidence>
<evidence type="ECO:0000256" key="15">
    <source>
        <dbReference type="SAM" id="MobiDB-lite"/>
    </source>
</evidence>
<dbReference type="FunFam" id="1.25.40.20:FF:000195">
    <property type="entry name" value="Kinase D-interacting substrate of 220 kDa"/>
    <property type="match status" value="1"/>
</dbReference>
<dbReference type="GO" id="GO:0007399">
    <property type="term" value="P:nervous system development"/>
    <property type="evidence" value="ECO:0007669"/>
    <property type="project" value="UniProtKB-KW"/>
</dbReference>
<dbReference type="Pfam" id="PF12796">
    <property type="entry name" value="Ank_2"/>
    <property type="match status" value="4"/>
</dbReference>
<keyword evidence="8 16" id="KW-1133">Transmembrane helix</keyword>
<dbReference type="SMART" id="SM00248">
    <property type="entry name" value="ANK"/>
    <property type="match status" value="12"/>
</dbReference>
<keyword evidence="3" id="KW-0597">Phosphoprotein</keyword>
<evidence type="ECO:0000313" key="19">
    <source>
        <dbReference type="EMBL" id="KAG8580244.1"/>
    </source>
</evidence>
<proteinExistence type="predicted"/>
<feature type="repeat" description="ANK" evidence="14">
    <location>
        <begin position="37"/>
        <end position="69"/>
    </location>
</feature>
<sequence>MASLGQQNLLSYVEEGNIAALKTLLEKCKDVDERNENGQTALMLAAEQGNLEMVQELLQKRANCNLEDVDNWTALISASKEGHVEIIRELLDVNANLEHRDMGGWTALMWAAYKGRTEVVELLLSKGANPNITGLQYSVYPIIWAAGRGHSDIVKLLLQYGAKVNCSDKYGTTPLIWAARKGHFESVKSLLQMGADVDQEGANSMTALIVAVKGGYTDTVKEILKRNPNVNLTDKDGNTALAIAAKEGHTEIVQDLLDAGTYVNIPDRNGDTVLIGAVRGGHVEIVRALLHKYADIDIRGQDNKTALYWAVEKGNATMVRDILQCNPDTEFCTKDGETPLIKATKMRNIEVVELLLDKGAKVSAVDKKGDTPLHIAIRGRSRKLAELLLRNPKDGRLLYRPNKAGETPYNIDCSHQKSILTQIFGARHLSPTESDGDMLGYDLYSSALADILSEPTMQPPICVGLYAQWGSGKSFLLKKLEDEMKTFAGQQIEPLLQFSWLIVFLVVIMCTIVGLLLGFTVNFKLGLSVALSLLALLYIFFTLVYFGGRQEGENWNWTWVLSTRLARHIGYLELLLKLMFVNPPELPEQTTKALPVRFLFTDYNRLSSVGGETSMAEMIATLSDACEREFGFLATRLFRVFKTEETQGKKKWKKTCCLPSFIIFLVIMACIFAGVILLAIFKVNAENMTVNAILIAVACVVGLVLILNCLTWWQVMDSILNSQRKRLHSAASRLHRLKSEGFMKVLKQEVELMAKMAKTIDSFTQNQTRLVVIIDGLDACEQDKVLHMLDTVRILFSKGPFIAIFASDPHIIIKAINQNLNSVLRDSNINGHDYMRNIVHLPVFLNSRGLSSAKKMCVSATTNGDLPGVDNAGGHEDADRRVSQHSLAETSKLGSKTALNRRDTYRRRQMQRTITRQMSFDLTKLLVTEDWFSDISPQTMRRLLNIVSVTGRLLRANQITFNWDRLASWINLTEQWPYRTSWLILYLEETETIHDQTTLKAIYERISKNIPTTKDVEPLLEIDGDIRSFEVFLSSRTPVLVARDVKTFLPCTVNLDPKLREIIADVRAARDQMNIGGFPYPTLPLQDAPPRASTAFSQPPSVCSSSSFNGGPFPGGVVSPQPPSSYYSGMTGPQHPFYNRVVGSGVVGAHTSALGSMNVDAVCEKLKQIEGIDQSMLAQYTATIRKANINGRVLTQCSMEELKKEMSMNFGDWHLFKSAVQEMRSSDTQQIHPEETRMVEPVRNVGGHSDIPRRAAPNPDMPHTDLASQSYDFGFSFEEINTLGFEEAPRLNPMTWQGRAHRTPSLSSLNSQESSQEISKLTDKVQAEYRDAYREYIAQMAQIDGAGGSSTVSGRSSPLSSSTYYIGQSTSVSSIHSSMEQDKSKDTEPKQDDGRKPFMLKRNDVVDYTSSTVSTTDASPLDPITEEDEKSDQSGSKLLPSKKSAERSSLFQAADIKLKASVMRYQKLPSDEDESGPEESDNTPLLKDGKKPETTADKKVTDHTAESVRTFIKAKEYLSDAILDKKDSSDSGVRSNESSPNHSLNNEGSDDSQMEKANLIELEDDRLRSKRGIPNSLSGLQDPSIARMSICSEDKKSPSESSLIASSPEENWPTCQKGFNLNRTPSTVTLNNNTGNQNFDETAEAKEESPIIVVPGSSPAHNENLKRMTHKRGQRSGYSRLAKDASELHTVTSSDSAGFAEERESIL</sequence>
<dbReference type="Gene3D" id="1.25.40.20">
    <property type="entry name" value="Ankyrin repeat-containing domain"/>
    <property type="match status" value="2"/>
</dbReference>
<dbReference type="PROSITE" id="PS50297">
    <property type="entry name" value="ANK_REP_REGION"/>
    <property type="match status" value="9"/>
</dbReference>
<organism evidence="19 20">
    <name type="scientific">Engystomops pustulosus</name>
    <name type="common">Tungara frog</name>
    <name type="synonym">Physalaemus pustulosus</name>
    <dbReference type="NCBI Taxonomy" id="76066"/>
    <lineage>
        <taxon>Eukaryota</taxon>
        <taxon>Metazoa</taxon>
        <taxon>Chordata</taxon>
        <taxon>Craniata</taxon>
        <taxon>Vertebrata</taxon>
        <taxon>Euteleostomi</taxon>
        <taxon>Amphibia</taxon>
        <taxon>Batrachia</taxon>
        <taxon>Anura</taxon>
        <taxon>Neobatrachia</taxon>
        <taxon>Hyloidea</taxon>
        <taxon>Leptodactylidae</taxon>
        <taxon>Leiuperinae</taxon>
        <taxon>Engystomops</taxon>
    </lineage>
</organism>
<dbReference type="InterPro" id="IPR036770">
    <property type="entry name" value="Ankyrin_rpt-contain_sf"/>
</dbReference>
<feature type="repeat" description="ANK" evidence="14">
    <location>
        <begin position="203"/>
        <end position="235"/>
    </location>
</feature>
<dbReference type="InterPro" id="IPR011646">
    <property type="entry name" value="KAP_P-loop"/>
</dbReference>
<feature type="transmembrane region" description="Helical" evidence="16">
    <location>
        <begin position="661"/>
        <end position="681"/>
    </location>
</feature>
<dbReference type="GO" id="GO:0016020">
    <property type="term" value="C:membrane"/>
    <property type="evidence" value="ECO:0007669"/>
    <property type="project" value="UniProtKB-SubCell"/>
</dbReference>
<feature type="region of interest" description="Disordered" evidence="15">
    <location>
        <begin position="1372"/>
        <end position="1446"/>
    </location>
</feature>
<feature type="repeat" description="ANK" evidence="14">
    <location>
        <begin position="368"/>
        <end position="391"/>
    </location>
</feature>
<feature type="repeat" description="ANK" evidence="14">
    <location>
        <begin position="137"/>
        <end position="169"/>
    </location>
</feature>
<feature type="compositionally biased region" description="Basic and acidic residues" evidence="15">
    <location>
        <begin position="1487"/>
        <end position="1506"/>
    </location>
</feature>
<feature type="repeat" description="ANK" evidence="14">
    <location>
        <begin position="335"/>
        <end position="367"/>
    </location>
</feature>
<feature type="transmembrane region" description="Helical" evidence="16">
    <location>
        <begin position="525"/>
        <end position="547"/>
    </location>
</feature>
<evidence type="ECO:0000256" key="10">
    <source>
        <dbReference type="ARBA" id="ARBA00023136"/>
    </source>
</evidence>
<evidence type="ECO:0000256" key="8">
    <source>
        <dbReference type="ARBA" id="ARBA00022989"/>
    </source>
</evidence>
<dbReference type="GO" id="GO:0005770">
    <property type="term" value="C:late endosome"/>
    <property type="evidence" value="ECO:0007669"/>
    <property type="project" value="UniProtKB-SubCell"/>
</dbReference>
<feature type="compositionally biased region" description="Polar residues" evidence="15">
    <location>
        <begin position="1530"/>
        <end position="1547"/>
    </location>
</feature>
<dbReference type="EMBL" id="WNYA01000003">
    <property type="protein sequence ID" value="KAG8580243.1"/>
    <property type="molecule type" value="Genomic_DNA"/>
</dbReference>
<evidence type="ECO:0000259" key="17">
    <source>
        <dbReference type="Pfam" id="PF07693"/>
    </source>
</evidence>
<comment type="subunit">
    <text evidence="11">Found in a complex, at least composed of KIDINS220, MAGI2, NTRK1 and RAPGEF2; the complex is mainly formed at late endosomes in a nerve growth factor (NGF)-dependent manner. Interacts with RAPGEF2; the interaction is strengthened after NGF stimulation. Isoform 2 interacts (via C-terminal domain) with MAGI2 isoform 1 (via PDZ domain). Interacts with NTRK1, NTRK2, NTRK3, ERKL and NGFR. Can form a ternary complex with NGFR and NTRK1 and this complex is affected by the expression levels of KIDINS220/ARMS. An increase in KIDINS220/ARMS expression leads to a decreased association of NGFR and NTRK1. Interacts (via PDZ-binding motif) with SNTA1 and SNTB2 (via PDZ domains). Interacts with EPHA4 and PRKD1.</text>
</comment>
<comment type="caution">
    <text evidence="19">The sequence shown here is derived from an EMBL/GenBank/DDBJ whole genome shotgun (WGS) entry which is preliminary data.</text>
</comment>
<feature type="domain" description="Kinase D-interacting substrate of 220 kDa-like SAM" evidence="18">
    <location>
        <begin position="1152"/>
        <end position="1236"/>
    </location>
</feature>
<feature type="repeat" description="ANK" evidence="14">
    <location>
        <begin position="269"/>
        <end position="301"/>
    </location>
</feature>
<feature type="repeat" description="ANK" evidence="14">
    <location>
        <begin position="170"/>
        <end position="202"/>
    </location>
</feature>
<dbReference type="InterPro" id="IPR013761">
    <property type="entry name" value="SAM/pointed_sf"/>
</dbReference>
<protein>
    <recommendedName>
        <fullName evidence="12">Kinase D-interacting substrate of 220 kDa</fullName>
    </recommendedName>
    <alternativeName>
        <fullName evidence="13">Ankyrin repeat-rich membrane-spanning protein</fullName>
    </alternativeName>
</protein>
<dbReference type="GO" id="GO:0019887">
    <property type="term" value="F:protein kinase regulator activity"/>
    <property type="evidence" value="ECO:0007669"/>
    <property type="project" value="TreeGrafter"/>
</dbReference>
<dbReference type="EMBL" id="WNYA01000003">
    <property type="protein sequence ID" value="KAG8580244.1"/>
    <property type="molecule type" value="Genomic_DNA"/>
</dbReference>
<feature type="domain" description="KAP NTPase" evidence="17">
    <location>
        <begin position="441"/>
        <end position="953"/>
    </location>
</feature>
<reference evidence="19" key="1">
    <citation type="thesis" date="2020" institute="ProQuest LLC" country="789 East Eisenhower Parkway, Ann Arbor, MI, USA">
        <title>Comparative Genomics and Chromosome Evolution.</title>
        <authorList>
            <person name="Mudd A.B."/>
        </authorList>
    </citation>
    <scope>NUCLEOTIDE SEQUENCE</scope>
    <source>
        <strain evidence="19">237g6f4</strain>
        <tissue evidence="19">Blood</tissue>
    </source>
</reference>
<feature type="region of interest" description="Disordered" evidence="15">
    <location>
        <begin position="1592"/>
        <end position="1611"/>
    </location>
</feature>
<evidence type="ECO:0000256" key="3">
    <source>
        <dbReference type="ARBA" id="ARBA00022553"/>
    </source>
</evidence>
<dbReference type="GO" id="GO:0038180">
    <property type="term" value="P:nerve growth factor signaling pathway"/>
    <property type="evidence" value="ECO:0007669"/>
    <property type="project" value="TreeGrafter"/>
</dbReference>
<dbReference type="GO" id="GO:0005829">
    <property type="term" value="C:cytosol"/>
    <property type="evidence" value="ECO:0007669"/>
    <property type="project" value="UniProtKB-ARBA"/>
</dbReference>
<dbReference type="PRINTS" id="PR01415">
    <property type="entry name" value="ANKYRIN"/>
</dbReference>
<dbReference type="SUPFAM" id="SSF47769">
    <property type="entry name" value="SAM/Pointed domain"/>
    <property type="match status" value="1"/>
</dbReference>
<dbReference type="FunFam" id="1.10.150.50:FF:000044">
    <property type="entry name" value="kinase D-interacting substrate of 220 kDa isoform X1"/>
    <property type="match status" value="1"/>
</dbReference>
<evidence type="ECO:0000256" key="6">
    <source>
        <dbReference type="ARBA" id="ARBA00022753"/>
    </source>
</evidence>
<dbReference type="Pfam" id="PF23307">
    <property type="entry name" value="SAM_KIDINS220"/>
    <property type="match status" value="1"/>
</dbReference>
<feature type="region of interest" description="Disordered" evidence="15">
    <location>
        <begin position="1297"/>
        <end position="1321"/>
    </location>
</feature>
<dbReference type="GO" id="GO:0030165">
    <property type="term" value="F:PDZ domain binding"/>
    <property type="evidence" value="ECO:0007669"/>
    <property type="project" value="TreeGrafter"/>
</dbReference>
<feature type="region of interest" description="Disordered" evidence="15">
    <location>
        <begin position="1522"/>
        <end position="1554"/>
    </location>
</feature>
<dbReference type="FunFam" id="1.25.40.20:FF:000030">
    <property type="entry name" value="Kinase D-interacting substrate of 220 kDa"/>
    <property type="match status" value="1"/>
</dbReference>
<keyword evidence="7" id="KW-0524">Neurogenesis</keyword>
<feature type="transmembrane region" description="Helical" evidence="16">
    <location>
        <begin position="693"/>
        <end position="715"/>
    </location>
</feature>
<dbReference type="InterPro" id="IPR002110">
    <property type="entry name" value="Ankyrin_rpt"/>
</dbReference>
<keyword evidence="6" id="KW-0967">Endosome</keyword>